<dbReference type="AlphaFoldDB" id="Q2HDA6"/>
<reference evidence="11" key="1">
    <citation type="journal article" date="2015" name="Genome Announc.">
        <title>Draft genome sequence of the cellulolytic fungus Chaetomium globosum.</title>
        <authorList>
            <person name="Cuomo C.A."/>
            <person name="Untereiner W.A."/>
            <person name="Ma L.-J."/>
            <person name="Grabherr M."/>
            <person name="Birren B.W."/>
        </authorList>
    </citation>
    <scope>NUCLEOTIDE SEQUENCE [LARGE SCALE GENOMIC DNA]</scope>
    <source>
        <strain evidence="11">ATCC 6205 / CBS 148.51 / DSM 1962 / NBRC 6347 / NRRL 1970</strain>
    </source>
</reference>
<evidence type="ECO:0000256" key="6">
    <source>
        <dbReference type="ARBA" id="ARBA00023242"/>
    </source>
</evidence>
<evidence type="ECO:0000256" key="2">
    <source>
        <dbReference type="ARBA" id="ARBA00004604"/>
    </source>
</evidence>
<dbReference type="GO" id="GO:0005730">
    <property type="term" value="C:nucleolus"/>
    <property type="evidence" value="ECO:0007669"/>
    <property type="project" value="UniProtKB-SubCell"/>
</dbReference>
<dbReference type="InterPro" id="IPR035979">
    <property type="entry name" value="RBD_domain_sf"/>
</dbReference>
<feature type="region of interest" description="Disordered" evidence="8">
    <location>
        <begin position="556"/>
        <end position="641"/>
    </location>
</feature>
<evidence type="ECO:0000256" key="3">
    <source>
        <dbReference type="ARBA" id="ARBA00007077"/>
    </source>
</evidence>
<keyword evidence="5 7" id="KW-0694">RNA-binding</keyword>
<dbReference type="GeneID" id="4386225"/>
<feature type="compositionally biased region" description="Acidic residues" evidence="8">
    <location>
        <begin position="108"/>
        <end position="135"/>
    </location>
</feature>
<dbReference type="InParanoid" id="Q2HDA6"/>
<accession>Q2HDA6</accession>
<protein>
    <recommendedName>
        <fullName evidence="4">Nucleolar protein 12</fullName>
    </recommendedName>
</protein>
<evidence type="ECO:0000313" key="11">
    <source>
        <dbReference type="Proteomes" id="UP000001056"/>
    </source>
</evidence>
<feature type="region of interest" description="Disordered" evidence="8">
    <location>
        <begin position="499"/>
        <end position="542"/>
    </location>
</feature>
<name>Q2HDA6_CHAGB</name>
<evidence type="ECO:0000256" key="1">
    <source>
        <dbReference type="ARBA" id="ARBA00002475"/>
    </source>
</evidence>
<dbReference type="InterPro" id="IPR012677">
    <property type="entry name" value="Nucleotide-bd_a/b_plait_sf"/>
</dbReference>
<evidence type="ECO:0000256" key="8">
    <source>
        <dbReference type="SAM" id="MobiDB-lite"/>
    </source>
</evidence>
<dbReference type="Pfam" id="PF00076">
    <property type="entry name" value="RRM_1"/>
    <property type="match status" value="1"/>
</dbReference>
<comment type="function">
    <text evidence="1">Involved in pre-25S rRNA processing.</text>
</comment>
<feature type="domain" description="RRM" evidence="9">
    <location>
        <begin position="388"/>
        <end position="497"/>
    </location>
</feature>
<keyword evidence="11" id="KW-1185">Reference proteome</keyword>
<feature type="compositionally biased region" description="Basic residues" evidence="8">
    <location>
        <begin position="620"/>
        <end position="641"/>
    </location>
</feature>
<dbReference type="Gene3D" id="3.30.70.330">
    <property type="match status" value="2"/>
</dbReference>
<feature type="compositionally biased region" description="Basic and acidic residues" evidence="8">
    <location>
        <begin position="212"/>
        <end position="232"/>
    </location>
</feature>
<dbReference type="GO" id="GO:0000463">
    <property type="term" value="P:maturation of LSU-rRNA from tricistronic rRNA transcript (SSU-rRNA, 5.8S rRNA, LSU-rRNA)"/>
    <property type="evidence" value="ECO:0007669"/>
    <property type="project" value="TreeGrafter"/>
</dbReference>
<evidence type="ECO:0000256" key="5">
    <source>
        <dbReference type="ARBA" id="ARBA00022884"/>
    </source>
</evidence>
<dbReference type="SUPFAM" id="SSF54928">
    <property type="entry name" value="RNA-binding domain, RBD"/>
    <property type="match status" value="2"/>
</dbReference>
<dbReference type="PROSITE" id="PS50102">
    <property type="entry name" value="RRM"/>
    <property type="match status" value="1"/>
</dbReference>
<dbReference type="FunCoup" id="Q2HDA6">
    <property type="interactions" value="671"/>
</dbReference>
<dbReference type="OrthoDB" id="442677at2759"/>
<gene>
    <name evidence="10" type="ORF">CHGG_01798</name>
</gene>
<comment type="subcellular location">
    <subcellularLocation>
        <location evidence="2">Nucleus</location>
        <location evidence="2">Nucleolus</location>
    </subcellularLocation>
</comment>
<dbReference type="STRING" id="306901.Q2HDA6"/>
<evidence type="ECO:0000256" key="4">
    <source>
        <dbReference type="ARBA" id="ARBA00015520"/>
    </source>
</evidence>
<dbReference type="PANTHER" id="PTHR23236">
    <property type="entry name" value="EUKARYOTIC TRANSLATION INITIATION FACTOR 4B/4H"/>
    <property type="match status" value="1"/>
</dbReference>
<organism evidence="10 11">
    <name type="scientific">Chaetomium globosum (strain ATCC 6205 / CBS 148.51 / DSM 1962 / NBRC 6347 / NRRL 1970)</name>
    <name type="common">Soil fungus</name>
    <dbReference type="NCBI Taxonomy" id="306901"/>
    <lineage>
        <taxon>Eukaryota</taxon>
        <taxon>Fungi</taxon>
        <taxon>Dikarya</taxon>
        <taxon>Ascomycota</taxon>
        <taxon>Pezizomycotina</taxon>
        <taxon>Sordariomycetes</taxon>
        <taxon>Sordariomycetidae</taxon>
        <taxon>Sordariales</taxon>
        <taxon>Chaetomiaceae</taxon>
        <taxon>Chaetomium</taxon>
    </lineage>
</organism>
<dbReference type="GO" id="GO:0019843">
    <property type="term" value="F:rRNA binding"/>
    <property type="evidence" value="ECO:0007669"/>
    <property type="project" value="TreeGrafter"/>
</dbReference>
<dbReference type="PANTHER" id="PTHR23236:SF25">
    <property type="entry name" value="RNA-BINDING PROTEIN 34"/>
    <property type="match status" value="1"/>
</dbReference>
<dbReference type="VEuPathDB" id="FungiDB:CHGG_01798"/>
<sequence>MLWVLKRKKVLLDCPFLSRSEVPLFRPVFYNSSGKYPHLNLNHGRSFSAFLSAPIEPTNQLPTPPSIVSVHRNANIQQNGQKAGAVKTPPKSRYVDLLPQRPRATPENEGDEEDEDASESEEVEGSEEESGDEGGAELGSEGSDDDEDMLSGEDDSGDDEADAASSADDETAAAEVLERAATRGPSQDEARKRKRKQRDDDEDLEANYLERLANEEEPSGKRHKADSTEKDVVPTASKVEKEDDDELGGDVPVHESVAARPAVSELEKANRTVFLSNVAAEAITSRKAKKTLLKHLSSILDKKADPPQKVESIRFRSTAFESAGIPKRAAFIKKEVLEATTKSTNAYAVYSTTAAARLAVAQLNGTVVLDRHLRVDSVAHPAAVDHRRCVFVGNLGFVDDESVYNVKVNEEGKEVGERRKRTKTPMDVEEGLWRVFGKEGGKVESVRVVRDAATRVGKGFAYVQFYDGNSVESAILINGKKFPPMLPRELRVTRCKAPHKTARAMEARNQRAPAASDRKGGKPGTGSNSEGKYVPKPTAESQTLAGRASKLLGRFGAAKLTGKAPGLNNKKRRDRRDRFVNRGGEAAGGETSGIKGPEQFVFEGRRASAKDGKPKDLKFKKGKTKAKPPNKKGRGGKVGKY</sequence>
<dbReference type="RefSeq" id="XP_001221019.1">
    <property type="nucleotide sequence ID" value="XM_001221018.1"/>
</dbReference>
<dbReference type="EMBL" id="CH408029">
    <property type="protein sequence ID" value="EAQ93563.1"/>
    <property type="molecule type" value="Genomic_DNA"/>
</dbReference>
<dbReference type="HOGENOM" id="CLU_006468_3_0_1"/>
<dbReference type="eggNOG" id="KOG0118">
    <property type="taxonomic scope" value="Eukaryota"/>
</dbReference>
<feature type="compositionally biased region" description="Acidic residues" evidence="8">
    <location>
        <begin position="142"/>
        <end position="172"/>
    </location>
</feature>
<evidence type="ECO:0000259" key="9">
    <source>
        <dbReference type="PROSITE" id="PS50102"/>
    </source>
</evidence>
<keyword evidence="6" id="KW-0539">Nucleus</keyword>
<feature type="compositionally biased region" description="Basic and acidic residues" evidence="8">
    <location>
        <begin position="176"/>
        <end position="191"/>
    </location>
</feature>
<evidence type="ECO:0000256" key="7">
    <source>
        <dbReference type="PROSITE-ProRule" id="PRU00176"/>
    </source>
</evidence>
<evidence type="ECO:0000313" key="10">
    <source>
        <dbReference type="EMBL" id="EAQ93563.1"/>
    </source>
</evidence>
<feature type="region of interest" description="Disordered" evidence="8">
    <location>
        <begin position="77"/>
        <end position="251"/>
    </location>
</feature>
<dbReference type="SMART" id="SM00360">
    <property type="entry name" value="RRM"/>
    <property type="match status" value="2"/>
</dbReference>
<feature type="compositionally biased region" description="Basic and acidic residues" evidence="8">
    <location>
        <begin position="603"/>
        <end position="619"/>
    </location>
</feature>
<proteinExistence type="inferred from homology"/>
<dbReference type="Proteomes" id="UP000001056">
    <property type="component" value="Unassembled WGS sequence"/>
</dbReference>
<dbReference type="InterPro" id="IPR000504">
    <property type="entry name" value="RRM_dom"/>
</dbReference>
<comment type="similarity">
    <text evidence="3">Belongs to the RRM RBM34 family.</text>
</comment>
<dbReference type="OMA" id="GSNCKEI"/>